<organism evidence="8 9">
    <name type="scientific">Myodes glareolus</name>
    <name type="common">Bank vole</name>
    <name type="synonym">Clethrionomys glareolus</name>
    <dbReference type="NCBI Taxonomy" id="447135"/>
    <lineage>
        <taxon>Eukaryota</taxon>
        <taxon>Metazoa</taxon>
        <taxon>Chordata</taxon>
        <taxon>Craniata</taxon>
        <taxon>Vertebrata</taxon>
        <taxon>Euteleostomi</taxon>
        <taxon>Mammalia</taxon>
        <taxon>Eutheria</taxon>
        <taxon>Euarchontoglires</taxon>
        <taxon>Glires</taxon>
        <taxon>Rodentia</taxon>
        <taxon>Myomorpha</taxon>
        <taxon>Muroidea</taxon>
        <taxon>Cricetidae</taxon>
        <taxon>Arvicolinae</taxon>
        <taxon>Myodes</taxon>
    </lineage>
</organism>
<evidence type="ECO:0000313" key="8">
    <source>
        <dbReference type="EMBL" id="KAK7829974.1"/>
    </source>
</evidence>
<evidence type="ECO:0000256" key="2">
    <source>
        <dbReference type="ARBA" id="ARBA00022692"/>
    </source>
</evidence>
<evidence type="ECO:0000256" key="6">
    <source>
        <dbReference type="ARBA" id="ARBA00023136"/>
    </source>
</evidence>
<protein>
    <submittedName>
        <fullName evidence="8">Uncharacterized protein</fullName>
    </submittedName>
</protein>
<reference evidence="8 9" key="1">
    <citation type="journal article" date="2023" name="bioRxiv">
        <title>Conserved and derived expression patterns and positive selection on dental genes reveal complex evolutionary context of ever-growing rodent molars.</title>
        <authorList>
            <person name="Calamari Z.T."/>
            <person name="Song A."/>
            <person name="Cohen E."/>
            <person name="Akter M."/>
            <person name="Roy R.D."/>
            <person name="Hallikas O."/>
            <person name="Christensen M.M."/>
            <person name="Li P."/>
            <person name="Marangoni P."/>
            <person name="Jernvall J."/>
            <person name="Klein O.D."/>
        </authorList>
    </citation>
    <scope>NUCLEOTIDE SEQUENCE [LARGE SCALE GENOMIC DNA]</scope>
    <source>
        <strain evidence="8">V071</strain>
    </source>
</reference>
<name>A0AAW0JTE0_MYOGA</name>
<keyword evidence="4" id="KW-0333">Golgi apparatus</keyword>
<evidence type="ECO:0000256" key="4">
    <source>
        <dbReference type="ARBA" id="ARBA00023034"/>
    </source>
</evidence>
<dbReference type="InterPro" id="IPR019177">
    <property type="entry name" value="Golgin_subfamily_A_member_5"/>
</dbReference>
<evidence type="ECO:0000256" key="3">
    <source>
        <dbReference type="ARBA" id="ARBA00022989"/>
    </source>
</evidence>
<dbReference type="GO" id="GO:0000139">
    <property type="term" value="C:Golgi membrane"/>
    <property type="evidence" value="ECO:0007669"/>
    <property type="project" value="UniProtKB-SubCell"/>
</dbReference>
<evidence type="ECO:0000313" key="9">
    <source>
        <dbReference type="Proteomes" id="UP001488838"/>
    </source>
</evidence>
<dbReference type="Proteomes" id="UP001488838">
    <property type="component" value="Unassembled WGS sequence"/>
</dbReference>
<feature type="compositionally biased region" description="Polar residues" evidence="7">
    <location>
        <begin position="7"/>
        <end position="20"/>
    </location>
</feature>
<sequence length="70" mass="8603">MEAQQIREAQSTREQLQDLQDQIARQKASKQELETELDWMKQEFHYVEDLHRTKNTLQSRIKIERKKFEN</sequence>
<feature type="region of interest" description="Disordered" evidence="7">
    <location>
        <begin position="1"/>
        <end position="23"/>
    </location>
</feature>
<gene>
    <name evidence="8" type="ORF">U0070_003429</name>
</gene>
<dbReference type="Pfam" id="PF09787">
    <property type="entry name" value="Golgin_A5"/>
    <property type="match status" value="1"/>
</dbReference>
<keyword evidence="5" id="KW-0175">Coiled coil</keyword>
<evidence type="ECO:0000256" key="5">
    <source>
        <dbReference type="ARBA" id="ARBA00023054"/>
    </source>
</evidence>
<keyword evidence="3" id="KW-1133">Transmembrane helix</keyword>
<comment type="subcellular location">
    <subcellularLocation>
        <location evidence="1">Golgi apparatus membrane</location>
    </subcellularLocation>
</comment>
<keyword evidence="2" id="KW-0812">Transmembrane</keyword>
<dbReference type="EMBL" id="JBBHLL010000019">
    <property type="protein sequence ID" value="KAK7829974.1"/>
    <property type="molecule type" value="Genomic_DNA"/>
</dbReference>
<proteinExistence type="predicted"/>
<evidence type="ECO:0000256" key="1">
    <source>
        <dbReference type="ARBA" id="ARBA00004394"/>
    </source>
</evidence>
<keyword evidence="9" id="KW-1185">Reference proteome</keyword>
<dbReference type="GO" id="GO:0007030">
    <property type="term" value="P:Golgi organization"/>
    <property type="evidence" value="ECO:0007669"/>
    <property type="project" value="InterPro"/>
</dbReference>
<dbReference type="AlphaFoldDB" id="A0AAW0JTE0"/>
<accession>A0AAW0JTE0</accession>
<keyword evidence="6" id="KW-0472">Membrane</keyword>
<evidence type="ECO:0000256" key="7">
    <source>
        <dbReference type="SAM" id="MobiDB-lite"/>
    </source>
</evidence>
<comment type="caution">
    <text evidence="8">The sequence shown here is derived from an EMBL/GenBank/DDBJ whole genome shotgun (WGS) entry which is preliminary data.</text>
</comment>